<dbReference type="PANTHER" id="PTHR45831:SF2">
    <property type="entry name" value="LD24721P"/>
    <property type="match status" value="1"/>
</dbReference>
<keyword evidence="2" id="KW-0802">TPR repeat</keyword>
<dbReference type="AlphaFoldDB" id="A0A8W8NKY5"/>
<dbReference type="GO" id="GO:0006620">
    <property type="term" value="P:post-translational protein targeting to endoplasmic reticulum membrane"/>
    <property type="evidence" value="ECO:0007669"/>
    <property type="project" value="TreeGrafter"/>
</dbReference>
<dbReference type="Proteomes" id="UP000005408">
    <property type="component" value="Unassembled WGS sequence"/>
</dbReference>
<evidence type="ECO:0000313" key="4">
    <source>
        <dbReference type="Proteomes" id="UP000005408"/>
    </source>
</evidence>
<dbReference type="GO" id="GO:0016020">
    <property type="term" value="C:membrane"/>
    <property type="evidence" value="ECO:0007669"/>
    <property type="project" value="TreeGrafter"/>
</dbReference>
<dbReference type="EnsemblMetazoa" id="G6665.1">
    <property type="protein sequence ID" value="G6665.1:cds"/>
    <property type="gene ID" value="G6665"/>
</dbReference>
<dbReference type="Gene3D" id="1.25.40.10">
    <property type="entry name" value="Tetratricopeptide repeat domain"/>
    <property type="match status" value="1"/>
</dbReference>
<dbReference type="SUPFAM" id="SSF48452">
    <property type="entry name" value="TPR-like"/>
    <property type="match status" value="1"/>
</dbReference>
<evidence type="ECO:0000256" key="1">
    <source>
        <dbReference type="ARBA" id="ARBA00022737"/>
    </source>
</evidence>
<reference evidence="3" key="1">
    <citation type="submission" date="2022-08" db="UniProtKB">
        <authorList>
            <consortium name="EnsemblMetazoa"/>
        </authorList>
    </citation>
    <scope>IDENTIFICATION</scope>
    <source>
        <strain evidence="3">05x7-T-G4-1.051#20</strain>
    </source>
</reference>
<name>A0A8W8NKY5_MAGGI</name>
<sequence length="223" mass="25342">MLVDFNNWISSISNSRVHAEQDSHVKANINEIKEKGNIAFKNKEYKEALIFYDQAITMVKGCKNLTREAAIVLTNRSIVHSNLHSVTAALEDAEEAVMCDQTWMEGHWRRGQVLRQKKLFRESFSAFLEGYWKGDGTVSEKLNILVEAVASFSNITGFVCYRGFENRTNCTVYLIFRCACICIWSFPKDRVQFCPHGSIFQPLPFAGHCPLSPAHHGEVEVGF</sequence>
<proteinExistence type="predicted"/>
<dbReference type="PANTHER" id="PTHR45831">
    <property type="entry name" value="LD24721P"/>
    <property type="match status" value="1"/>
</dbReference>
<evidence type="ECO:0000313" key="3">
    <source>
        <dbReference type="EnsemblMetazoa" id="G6665.1:cds"/>
    </source>
</evidence>
<evidence type="ECO:0000256" key="2">
    <source>
        <dbReference type="ARBA" id="ARBA00022803"/>
    </source>
</evidence>
<dbReference type="InterPro" id="IPR047150">
    <property type="entry name" value="SGT"/>
</dbReference>
<dbReference type="GO" id="GO:0060090">
    <property type="term" value="F:molecular adaptor activity"/>
    <property type="evidence" value="ECO:0007669"/>
    <property type="project" value="TreeGrafter"/>
</dbReference>
<protein>
    <submittedName>
        <fullName evidence="3">Uncharacterized protein</fullName>
    </submittedName>
</protein>
<organism evidence="3 4">
    <name type="scientific">Magallana gigas</name>
    <name type="common">Pacific oyster</name>
    <name type="synonym">Crassostrea gigas</name>
    <dbReference type="NCBI Taxonomy" id="29159"/>
    <lineage>
        <taxon>Eukaryota</taxon>
        <taxon>Metazoa</taxon>
        <taxon>Spiralia</taxon>
        <taxon>Lophotrochozoa</taxon>
        <taxon>Mollusca</taxon>
        <taxon>Bivalvia</taxon>
        <taxon>Autobranchia</taxon>
        <taxon>Pteriomorphia</taxon>
        <taxon>Ostreida</taxon>
        <taxon>Ostreoidea</taxon>
        <taxon>Ostreidae</taxon>
        <taxon>Magallana</taxon>
    </lineage>
</organism>
<dbReference type="InterPro" id="IPR011990">
    <property type="entry name" value="TPR-like_helical_dom_sf"/>
</dbReference>
<keyword evidence="1" id="KW-0677">Repeat</keyword>
<keyword evidence="4" id="KW-1185">Reference proteome</keyword>
<accession>A0A8W8NKY5</accession>
<dbReference type="GO" id="GO:0072380">
    <property type="term" value="C:TRC complex"/>
    <property type="evidence" value="ECO:0007669"/>
    <property type="project" value="TreeGrafter"/>
</dbReference>